<dbReference type="InterPro" id="IPR031304">
    <property type="entry name" value="SLT_2"/>
</dbReference>
<feature type="compositionally biased region" description="Low complexity" evidence="1">
    <location>
        <begin position="72"/>
        <end position="96"/>
    </location>
</feature>
<comment type="caution">
    <text evidence="4">The sequence shown here is derived from an EMBL/GenBank/DDBJ whole genome shotgun (WGS) entry which is preliminary data.</text>
</comment>
<dbReference type="CDD" id="cd13399">
    <property type="entry name" value="Slt35-like"/>
    <property type="match status" value="1"/>
</dbReference>
<evidence type="ECO:0000313" key="5">
    <source>
        <dbReference type="Proteomes" id="UP000321485"/>
    </source>
</evidence>
<dbReference type="InterPro" id="IPR043426">
    <property type="entry name" value="MltB-like"/>
</dbReference>
<dbReference type="InterPro" id="IPR036366">
    <property type="entry name" value="PGBDSf"/>
</dbReference>
<dbReference type="Pfam" id="PF01471">
    <property type="entry name" value="PG_binding_1"/>
    <property type="match status" value="1"/>
</dbReference>
<dbReference type="SUPFAM" id="SSF53955">
    <property type="entry name" value="Lysozyme-like"/>
    <property type="match status" value="1"/>
</dbReference>
<feature type="region of interest" description="Disordered" evidence="1">
    <location>
        <begin position="66"/>
        <end position="100"/>
    </location>
</feature>
<protein>
    <submittedName>
        <fullName evidence="4">Lytic murein transglycosylase</fullName>
    </submittedName>
</protein>
<dbReference type="Gene3D" id="1.10.530.10">
    <property type="match status" value="1"/>
</dbReference>
<proteinExistence type="predicted"/>
<dbReference type="SUPFAM" id="SSF47090">
    <property type="entry name" value="PGBD-like"/>
    <property type="match status" value="1"/>
</dbReference>
<evidence type="ECO:0000259" key="2">
    <source>
        <dbReference type="Pfam" id="PF01471"/>
    </source>
</evidence>
<dbReference type="FunFam" id="1.10.8.350:FF:000001">
    <property type="entry name" value="Lytic murein transglycosylase B"/>
    <property type="match status" value="1"/>
</dbReference>
<dbReference type="PANTHER" id="PTHR30163:SF8">
    <property type="entry name" value="LYTIC MUREIN TRANSGLYCOSYLASE"/>
    <property type="match status" value="1"/>
</dbReference>
<dbReference type="GeneID" id="51111404"/>
<dbReference type="Gene3D" id="1.10.101.10">
    <property type="entry name" value="PGBD-like superfamily/PGBD"/>
    <property type="match status" value="1"/>
</dbReference>
<name>A0A561XQL8_ACIDE</name>
<dbReference type="InterPro" id="IPR002477">
    <property type="entry name" value="Peptidoglycan-bd-like"/>
</dbReference>
<dbReference type="RefSeq" id="WP_244303711.1">
    <property type="nucleotide sequence ID" value="NZ_VJWE01000012.1"/>
</dbReference>
<dbReference type="PANTHER" id="PTHR30163">
    <property type="entry name" value="MEMBRANE-BOUND LYTIC MUREIN TRANSGLYCOSYLASE B"/>
    <property type="match status" value="1"/>
</dbReference>
<evidence type="ECO:0000259" key="3">
    <source>
        <dbReference type="Pfam" id="PF13406"/>
    </source>
</evidence>
<dbReference type="InterPro" id="IPR023346">
    <property type="entry name" value="Lysozyme-like_dom_sf"/>
</dbReference>
<evidence type="ECO:0000313" key="4">
    <source>
        <dbReference type="EMBL" id="TWG38400.1"/>
    </source>
</evidence>
<dbReference type="EMBL" id="VJWE01000012">
    <property type="protein sequence ID" value="TWG38400.1"/>
    <property type="molecule type" value="Genomic_DNA"/>
</dbReference>
<feature type="domain" description="Transglycosylase SLT" evidence="3">
    <location>
        <begin position="104"/>
        <end position="393"/>
    </location>
</feature>
<dbReference type="AlphaFoldDB" id="A0A561XQL8"/>
<reference evidence="4 5" key="1">
    <citation type="journal article" date="2015" name="Stand. Genomic Sci.">
        <title>Genomic Encyclopedia of Bacterial and Archaeal Type Strains, Phase III: the genomes of soil and plant-associated and newly described type strains.</title>
        <authorList>
            <person name="Whitman W.B."/>
            <person name="Woyke T."/>
            <person name="Klenk H.P."/>
            <person name="Zhou Y."/>
            <person name="Lilburn T.G."/>
            <person name="Beck B.J."/>
            <person name="De Vos P."/>
            <person name="Vandamme P."/>
            <person name="Eisen J.A."/>
            <person name="Garrity G."/>
            <person name="Hugenholtz P."/>
            <person name="Kyrpides N.C."/>
        </authorList>
    </citation>
    <scope>NUCLEOTIDE SEQUENCE [LARGE SCALE GENOMIC DNA]</scope>
    <source>
        <strain evidence="4 5">DSM 64</strain>
    </source>
</reference>
<dbReference type="Proteomes" id="UP000321485">
    <property type="component" value="Unassembled WGS sequence"/>
</dbReference>
<sequence>MHIRPLYAGWHAGQWRMPSFIASHCSLGRAPALPVAASHAPTGVAGVALAAALALALAGCASAPSPTPTPAAKPVAAATPPTASPTTAATPPQASPDADHTAGFAQWLSSFSAQALEAGIRPATVRDVLGKAQWQPRVVELDRAQPEFTRTPWAYLDSAVSPQRIAQGQAQLAAHGAALQAAAARYGVPASVITAIWGMESNYGSNFGTFRTVDALATLAYEGRRRAWAQTELLAALRIIDQGDIAADRMIGSWAGAMGHTQFLPSVFLAYAVDADGDGHRDIWGSVPDVTASTAHFLARSGWKSGEPWGAEVQLPPTFDHARADPAVRQTMAQWESEGLRSIDGAPLPDMAGASIVTPAGARGPAFLVGNNFRTILRYNNSVNYALGVALLARRIDGGGPVAAPWPRDIEPLSRAQLQALQEALNRKGFAAGTPDGVMGPATRAGLRGYQRSLGTVADGYPTLELLQKLQAP</sequence>
<dbReference type="Gene3D" id="1.10.8.350">
    <property type="entry name" value="Bacterial muramidase"/>
    <property type="match status" value="1"/>
</dbReference>
<dbReference type="GO" id="GO:0008933">
    <property type="term" value="F:peptidoglycan lytic transglycosylase activity"/>
    <property type="evidence" value="ECO:0007669"/>
    <property type="project" value="TreeGrafter"/>
</dbReference>
<feature type="domain" description="Peptidoglycan binding-like" evidence="2">
    <location>
        <begin position="415"/>
        <end position="470"/>
    </location>
</feature>
<dbReference type="Pfam" id="PF13406">
    <property type="entry name" value="SLT_2"/>
    <property type="match status" value="1"/>
</dbReference>
<organism evidence="4 5">
    <name type="scientific">Acidovorax delafieldii</name>
    <name type="common">Pseudomonas delafieldii</name>
    <dbReference type="NCBI Taxonomy" id="47920"/>
    <lineage>
        <taxon>Bacteria</taxon>
        <taxon>Pseudomonadati</taxon>
        <taxon>Pseudomonadota</taxon>
        <taxon>Betaproteobacteria</taxon>
        <taxon>Burkholderiales</taxon>
        <taxon>Comamonadaceae</taxon>
        <taxon>Acidovorax</taxon>
    </lineage>
</organism>
<dbReference type="InterPro" id="IPR036365">
    <property type="entry name" value="PGBD-like_sf"/>
</dbReference>
<gene>
    <name evidence="4" type="ORF">ATF69_2342</name>
</gene>
<dbReference type="GO" id="GO:0009253">
    <property type="term" value="P:peptidoglycan catabolic process"/>
    <property type="evidence" value="ECO:0007669"/>
    <property type="project" value="TreeGrafter"/>
</dbReference>
<evidence type="ECO:0000256" key="1">
    <source>
        <dbReference type="SAM" id="MobiDB-lite"/>
    </source>
</evidence>
<dbReference type="InterPro" id="IPR011970">
    <property type="entry name" value="MltB_2"/>
</dbReference>
<dbReference type="NCBIfam" id="TIGR02283">
    <property type="entry name" value="MltB_2"/>
    <property type="match status" value="1"/>
</dbReference>
<accession>A0A561XQL8</accession>